<name>A0ABQ8F0P6_9FUNG</name>
<keyword evidence="3" id="KW-1185">Reference proteome</keyword>
<dbReference type="InterPro" id="IPR020471">
    <property type="entry name" value="AKR"/>
</dbReference>
<comment type="caution">
    <text evidence="2">The sequence shown here is derived from an EMBL/GenBank/DDBJ whole genome shotgun (WGS) entry which is preliminary data.</text>
</comment>
<dbReference type="InterPro" id="IPR023210">
    <property type="entry name" value="NADP_OxRdtase_dom"/>
</dbReference>
<reference evidence="2 3" key="1">
    <citation type="submission" date="2021-02" db="EMBL/GenBank/DDBJ databases">
        <title>Variation within the Batrachochytrium salamandrivorans European outbreak.</title>
        <authorList>
            <person name="Kelly M."/>
            <person name="Pasmans F."/>
            <person name="Shea T.P."/>
            <person name="Munoz J.F."/>
            <person name="Carranza S."/>
            <person name="Cuomo C.A."/>
            <person name="Martel A."/>
        </authorList>
    </citation>
    <scope>NUCLEOTIDE SEQUENCE [LARGE SCALE GENOMIC DNA]</scope>
    <source>
        <strain evidence="2 3">AMFP18/2</strain>
    </source>
</reference>
<dbReference type="Pfam" id="PF00248">
    <property type="entry name" value="Aldo_ket_red"/>
    <property type="match status" value="1"/>
</dbReference>
<dbReference type="InterPro" id="IPR036812">
    <property type="entry name" value="NAD(P)_OxRdtase_dom_sf"/>
</dbReference>
<gene>
    <name evidence="2" type="ORF">BASA50_009717</name>
</gene>
<dbReference type="CDD" id="cd19099">
    <property type="entry name" value="AKR_unchar"/>
    <property type="match status" value="1"/>
</dbReference>
<dbReference type="PANTHER" id="PTHR42686:SF1">
    <property type="entry name" value="GH17980P-RELATED"/>
    <property type="match status" value="1"/>
</dbReference>
<dbReference type="PANTHER" id="PTHR42686">
    <property type="entry name" value="GH17980P-RELATED"/>
    <property type="match status" value="1"/>
</dbReference>
<accession>A0ABQ8F0P6</accession>
<sequence length="549" mass="60437">MISRLRTQATIASLSKHLRLGLLPSRDPNSYRSRITVVLSSNHFSTFDGPTPTSLLVSGSATPEGCGLLQQQFPKMGYAVSAKTGLALSAIGFGGYRVRPEFPSHKDALLSAFRSGVNVVDTSSHFGGGLSELLIGDAIQEAVASNQISRDQIVVVTKAGFVHGHSKPFHDQINTGPNGLPHCISPQFLEAEIIGSLERLKLDCIDTFLINSPERMLLSTDRKISKSHLYDMMARAFEALESQIQLGRIKSYGVASSSMHLRYSPSYFSIEKLLDLAPSSNFSTVQVPFNLFELDAMMETLDGSPSLFQICRERDLFVLANRPFYSICRGQIRLLVMRANINPEDEPALTIALSKRFEVVTNLEFQLADLLGVTSEDTDLLAKFVWAQVIAENLTRLCENGFSTERFFDQEIKPSLHKSIALLEAHAAKNANADGQIILKKWMDAYQESIYPLMDTVLIMSRTREFQANKELNDMLATLVPKVIDRNDTLATNTLRIGLSALAISVPASSMLVGMRLPEYVDCAVNAASKDSIDEDSLNNVLNNPIVSA</sequence>
<evidence type="ECO:0000313" key="3">
    <source>
        <dbReference type="Proteomes" id="UP001648503"/>
    </source>
</evidence>
<dbReference type="EMBL" id="JAFCIX010000438">
    <property type="protein sequence ID" value="KAH6590015.1"/>
    <property type="molecule type" value="Genomic_DNA"/>
</dbReference>
<evidence type="ECO:0000313" key="2">
    <source>
        <dbReference type="EMBL" id="KAH6590015.1"/>
    </source>
</evidence>
<evidence type="ECO:0000259" key="1">
    <source>
        <dbReference type="Pfam" id="PF00248"/>
    </source>
</evidence>
<dbReference type="Proteomes" id="UP001648503">
    <property type="component" value="Unassembled WGS sequence"/>
</dbReference>
<proteinExistence type="predicted"/>
<protein>
    <recommendedName>
        <fullName evidence="1">NADP-dependent oxidoreductase domain-containing protein</fullName>
    </recommendedName>
</protein>
<organism evidence="2 3">
    <name type="scientific">Batrachochytrium salamandrivorans</name>
    <dbReference type="NCBI Taxonomy" id="1357716"/>
    <lineage>
        <taxon>Eukaryota</taxon>
        <taxon>Fungi</taxon>
        <taxon>Fungi incertae sedis</taxon>
        <taxon>Chytridiomycota</taxon>
        <taxon>Chytridiomycota incertae sedis</taxon>
        <taxon>Chytridiomycetes</taxon>
        <taxon>Rhizophydiales</taxon>
        <taxon>Rhizophydiales incertae sedis</taxon>
        <taxon>Batrachochytrium</taxon>
    </lineage>
</organism>
<dbReference type="SUPFAM" id="SSF51430">
    <property type="entry name" value="NAD(P)-linked oxidoreductase"/>
    <property type="match status" value="1"/>
</dbReference>
<dbReference type="Gene3D" id="3.20.20.100">
    <property type="entry name" value="NADP-dependent oxidoreductase domain"/>
    <property type="match status" value="1"/>
</dbReference>
<feature type="domain" description="NADP-dependent oxidoreductase" evidence="1">
    <location>
        <begin position="91"/>
        <end position="320"/>
    </location>
</feature>